<evidence type="ECO:0000313" key="15">
    <source>
        <dbReference type="Proteomes" id="UP000179219"/>
    </source>
</evidence>
<dbReference type="InterPro" id="IPR018022">
    <property type="entry name" value="IPT"/>
</dbReference>
<dbReference type="Gene3D" id="3.40.50.300">
    <property type="entry name" value="P-loop containing nucleotide triphosphate hydrolases"/>
    <property type="match status" value="2"/>
</dbReference>
<evidence type="ECO:0000313" key="14">
    <source>
        <dbReference type="EMBL" id="OGM09479.1"/>
    </source>
</evidence>
<reference evidence="14 15" key="1">
    <citation type="journal article" date="2016" name="Nat. Commun.">
        <title>Thousands of microbial genomes shed light on interconnected biogeochemical processes in an aquifer system.</title>
        <authorList>
            <person name="Anantharaman K."/>
            <person name="Brown C.T."/>
            <person name="Hug L.A."/>
            <person name="Sharon I."/>
            <person name="Castelle C.J."/>
            <person name="Probst A.J."/>
            <person name="Thomas B.C."/>
            <person name="Singh A."/>
            <person name="Wilkins M.J."/>
            <person name="Karaoz U."/>
            <person name="Brodie E.L."/>
            <person name="Williams K.H."/>
            <person name="Hubbard S.S."/>
            <person name="Banfield J.F."/>
        </authorList>
    </citation>
    <scope>NUCLEOTIDE SEQUENCE [LARGE SCALE GENOMIC DNA]</scope>
</reference>
<feature type="site" description="Interaction with substrate tRNA" evidence="10">
    <location>
        <position position="142"/>
    </location>
</feature>
<evidence type="ECO:0000256" key="2">
    <source>
        <dbReference type="ARBA" id="ARBA00003213"/>
    </source>
</evidence>
<evidence type="ECO:0000256" key="5">
    <source>
        <dbReference type="ARBA" id="ARBA00022694"/>
    </source>
</evidence>
<keyword evidence="4 10" id="KW-0808">Transferase</keyword>
<dbReference type="Pfam" id="PF01715">
    <property type="entry name" value="IPPT"/>
    <property type="match status" value="1"/>
</dbReference>
<evidence type="ECO:0000256" key="8">
    <source>
        <dbReference type="ARBA" id="ARBA00022842"/>
    </source>
</evidence>
<feature type="region of interest" description="Interaction with substrate tRNA" evidence="10">
    <location>
        <begin position="34"/>
        <end position="37"/>
    </location>
</feature>
<comment type="caution">
    <text evidence="14">The sequence shown here is derived from an EMBL/GenBank/DDBJ whole genome shotgun (WGS) entry which is preliminary data.</text>
</comment>
<dbReference type="GO" id="GO:0052381">
    <property type="term" value="F:tRNA dimethylallyltransferase activity"/>
    <property type="evidence" value="ECO:0007669"/>
    <property type="project" value="UniProtKB-UniRule"/>
</dbReference>
<evidence type="ECO:0000256" key="7">
    <source>
        <dbReference type="ARBA" id="ARBA00022840"/>
    </source>
</evidence>
<comment type="cofactor">
    <cofactor evidence="1 10">
        <name>Mg(2+)</name>
        <dbReference type="ChEBI" id="CHEBI:18420"/>
    </cofactor>
</comment>
<comment type="similarity">
    <text evidence="3 10 13">Belongs to the IPP transferase family.</text>
</comment>
<evidence type="ECO:0000256" key="11">
    <source>
        <dbReference type="RuleBase" id="RU003783"/>
    </source>
</evidence>
<comment type="function">
    <text evidence="2 10 12">Catalyzes the transfer of a dimethylallyl group onto the adenine at position 37 in tRNAs that read codons beginning with uridine, leading to the formation of N6-(dimethylallyl)adenosine (i(6)A).</text>
</comment>
<dbReference type="PANTHER" id="PTHR11088:SF60">
    <property type="entry name" value="TRNA DIMETHYLALLYLTRANSFERASE"/>
    <property type="match status" value="1"/>
</dbReference>
<evidence type="ECO:0000256" key="3">
    <source>
        <dbReference type="ARBA" id="ARBA00005842"/>
    </source>
</evidence>
<keyword evidence="5 10" id="KW-0819">tRNA processing</keyword>
<dbReference type="EMBL" id="MGFP01000023">
    <property type="protein sequence ID" value="OGM09479.1"/>
    <property type="molecule type" value="Genomic_DNA"/>
</dbReference>
<feature type="site" description="Interaction with substrate tRNA" evidence="10">
    <location>
        <position position="119"/>
    </location>
</feature>
<evidence type="ECO:0000256" key="13">
    <source>
        <dbReference type="RuleBase" id="RU003785"/>
    </source>
</evidence>
<protein>
    <recommendedName>
        <fullName evidence="10">tRNA dimethylallyltransferase</fullName>
        <ecNumber evidence="10">2.5.1.75</ecNumber>
    </recommendedName>
    <alternativeName>
        <fullName evidence="10">Dimethylallyl diphosphate:tRNA dimethylallyltransferase</fullName>
        <shortName evidence="10">DMAPP:tRNA dimethylallyltransferase</shortName>
        <shortName evidence="10">DMATase</shortName>
    </alternativeName>
    <alternativeName>
        <fullName evidence="10">Isopentenyl-diphosphate:tRNA isopentenyltransferase</fullName>
        <shortName evidence="10">IPP transferase</shortName>
        <shortName evidence="10">IPPT</shortName>
        <shortName evidence="10">IPTase</shortName>
    </alternativeName>
</protein>
<evidence type="ECO:0000256" key="12">
    <source>
        <dbReference type="RuleBase" id="RU003784"/>
    </source>
</evidence>
<keyword evidence="7 10" id="KW-0067">ATP-binding</keyword>
<dbReference type="AlphaFoldDB" id="A0A1F7X447"/>
<evidence type="ECO:0000256" key="1">
    <source>
        <dbReference type="ARBA" id="ARBA00001946"/>
    </source>
</evidence>
<feature type="binding site" evidence="10">
    <location>
        <begin position="11"/>
        <end position="16"/>
    </location>
    <ligand>
        <name>substrate</name>
    </ligand>
</feature>
<dbReference type="SUPFAM" id="SSF52540">
    <property type="entry name" value="P-loop containing nucleoside triphosphate hydrolases"/>
    <property type="match status" value="2"/>
</dbReference>
<dbReference type="GO" id="GO:0006400">
    <property type="term" value="P:tRNA modification"/>
    <property type="evidence" value="ECO:0007669"/>
    <property type="project" value="TreeGrafter"/>
</dbReference>
<dbReference type="EC" id="2.5.1.75" evidence="10"/>
<evidence type="ECO:0000256" key="9">
    <source>
        <dbReference type="ARBA" id="ARBA00049563"/>
    </source>
</evidence>
<proteinExistence type="inferred from homology"/>
<dbReference type="HAMAP" id="MF_00185">
    <property type="entry name" value="IPP_trans"/>
    <property type="match status" value="1"/>
</dbReference>
<accession>A0A1F7X447</accession>
<evidence type="ECO:0000256" key="6">
    <source>
        <dbReference type="ARBA" id="ARBA00022741"/>
    </source>
</evidence>
<comment type="caution">
    <text evidence="10">Lacks conserved residue(s) required for the propagation of feature annotation.</text>
</comment>
<feature type="binding site" evidence="10">
    <location>
        <begin position="9"/>
        <end position="16"/>
    </location>
    <ligand>
        <name>ATP</name>
        <dbReference type="ChEBI" id="CHEBI:30616"/>
    </ligand>
</feature>
<evidence type="ECO:0000256" key="10">
    <source>
        <dbReference type="HAMAP-Rule" id="MF_00185"/>
    </source>
</evidence>
<dbReference type="NCBIfam" id="TIGR00174">
    <property type="entry name" value="miaA"/>
    <property type="match status" value="1"/>
</dbReference>
<dbReference type="InterPro" id="IPR027417">
    <property type="entry name" value="P-loop_NTPase"/>
</dbReference>
<keyword evidence="6 10" id="KW-0547">Nucleotide-binding</keyword>
<dbReference type="Proteomes" id="UP000179219">
    <property type="component" value="Unassembled WGS sequence"/>
</dbReference>
<name>A0A1F7X447_9BACT</name>
<dbReference type="GO" id="GO:0005524">
    <property type="term" value="F:ATP binding"/>
    <property type="evidence" value="ECO:0007669"/>
    <property type="project" value="UniProtKB-UniRule"/>
</dbReference>
<keyword evidence="8 10" id="KW-0460">Magnesium</keyword>
<gene>
    <name evidence="10" type="primary">miaA</name>
    <name evidence="14" type="ORF">A2159_00925</name>
</gene>
<sequence>MDKILVICGPTSTGKTSLAIRIAKKYRGEIISADSRQAYKGMNIGTGKDLPENSSLQFPISNLKKEKIGYYEIKGVKIWGYDLVSPDKEFSLGQYIPIARTVIGDILSRKNLPILVGGTGLYIKGVIEGIETALVPKNSNLREKYKQKSIDELQQIISSLDPFKLASMNISDRQNSRRLMRAIEILEFEIGKERNYPYKLGRLVKDVMFIGLIAPKSILDIRIDKRIRNRLKMGIEEEIRKLLKIGIKWNSQSMQALGYRQWFGYFTNEKTLKEVIDRWSRDEKKYAKRQLTWFRKVKEISWFDISKENWNKSVEKLIEKWYKSS</sequence>
<dbReference type="PANTHER" id="PTHR11088">
    <property type="entry name" value="TRNA DIMETHYLALLYLTRANSFERASE"/>
    <property type="match status" value="1"/>
</dbReference>
<evidence type="ECO:0000256" key="4">
    <source>
        <dbReference type="ARBA" id="ARBA00022679"/>
    </source>
</evidence>
<dbReference type="InterPro" id="IPR039657">
    <property type="entry name" value="Dimethylallyltransferase"/>
</dbReference>
<comment type="subunit">
    <text evidence="10">Monomer.</text>
</comment>
<comment type="catalytic activity">
    <reaction evidence="9 10 11">
        <text>adenosine(37) in tRNA + dimethylallyl diphosphate = N(6)-dimethylallyladenosine(37) in tRNA + diphosphate</text>
        <dbReference type="Rhea" id="RHEA:26482"/>
        <dbReference type="Rhea" id="RHEA-COMP:10162"/>
        <dbReference type="Rhea" id="RHEA-COMP:10375"/>
        <dbReference type="ChEBI" id="CHEBI:33019"/>
        <dbReference type="ChEBI" id="CHEBI:57623"/>
        <dbReference type="ChEBI" id="CHEBI:74411"/>
        <dbReference type="ChEBI" id="CHEBI:74415"/>
        <dbReference type="EC" id="2.5.1.75"/>
    </reaction>
</comment>
<organism evidence="14 15">
    <name type="scientific">Candidatus Woesebacteria bacterium RBG_13_34_9</name>
    <dbReference type="NCBI Taxonomy" id="1802477"/>
    <lineage>
        <taxon>Bacteria</taxon>
        <taxon>Candidatus Woeseibacteriota</taxon>
    </lineage>
</organism>